<keyword evidence="5" id="KW-1185">Reference proteome</keyword>
<feature type="compositionally biased region" description="Acidic residues" evidence="3">
    <location>
        <begin position="166"/>
        <end position="180"/>
    </location>
</feature>
<dbReference type="STRING" id="10228.B3RXR4"/>
<evidence type="ECO:0000313" key="4">
    <source>
        <dbReference type="EMBL" id="EDV24902.1"/>
    </source>
</evidence>
<dbReference type="Proteomes" id="UP000009022">
    <property type="component" value="Unassembled WGS sequence"/>
</dbReference>
<dbReference type="eggNOG" id="KOG2077">
    <property type="taxonomic scope" value="Eukaryota"/>
</dbReference>
<reference evidence="4 5" key="1">
    <citation type="journal article" date="2008" name="Nature">
        <title>The Trichoplax genome and the nature of placozoans.</title>
        <authorList>
            <person name="Srivastava M."/>
            <person name="Begovic E."/>
            <person name="Chapman J."/>
            <person name="Putnam N.H."/>
            <person name="Hellsten U."/>
            <person name="Kawashima T."/>
            <person name="Kuo A."/>
            <person name="Mitros T."/>
            <person name="Salamov A."/>
            <person name="Carpenter M.L."/>
            <person name="Signorovitch A.Y."/>
            <person name="Moreno M.A."/>
            <person name="Kamm K."/>
            <person name="Grimwood J."/>
            <person name="Schmutz J."/>
            <person name="Shapiro H."/>
            <person name="Grigoriev I.V."/>
            <person name="Buss L.W."/>
            <person name="Schierwater B."/>
            <person name="Dellaporta S.L."/>
            <person name="Rokhsar D.S."/>
        </authorList>
    </citation>
    <scope>NUCLEOTIDE SEQUENCE [LARGE SCALE GENOMIC DNA]</scope>
    <source>
        <strain evidence="4 5">Grell-BS-1999</strain>
    </source>
</reference>
<dbReference type="AlphaFoldDB" id="B3RXR4"/>
<dbReference type="OrthoDB" id="28697at2759"/>
<protein>
    <submittedName>
        <fullName evidence="4">Uncharacterized protein</fullName>
    </submittedName>
</protein>
<name>B3RXR4_TRIAD</name>
<evidence type="ECO:0000313" key="5">
    <source>
        <dbReference type="Proteomes" id="UP000009022"/>
    </source>
</evidence>
<evidence type="ECO:0000256" key="3">
    <source>
        <dbReference type="SAM" id="MobiDB-lite"/>
    </source>
</evidence>
<dbReference type="HOGENOM" id="CLU_321423_0_0_1"/>
<dbReference type="RefSeq" id="XP_002112792.1">
    <property type="nucleotide sequence ID" value="XM_002112756.1"/>
</dbReference>
<keyword evidence="1" id="KW-0597">Phosphoprotein</keyword>
<gene>
    <name evidence="4" type="ORF">TRIADDRAFT_56301</name>
</gene>
<dbReference type="SUPFAM" id="SSF50978">
    <property type="entry name" value="WD40 repeat-like"/>
    <property type="match status" value="1"/>
</dbReference>
<accession>B3RXR4</accession>
<keyword evidence="2" id="KW-0344">Guanine-nucleotide releasing factor</keyword>
<dbReference type="EMBL" id="DS985245">
    <property type="protein sequence ID" value="EDV24902.1"/>
    <property type="molecule type" value="Genomic_DNA"/>
</dbReference>
<dbReference type="GO" id="GO:0030036">
    <property type="term" value="P:actin cytoskeleton organization"/>
    <property type="evidence" value="ECO:0000318"/>
    <property type="project" value="GO_Central"/>
</dbReference>
<dbReference type="Pfam" id="PF19056">
    <property type="entry name" value="WD40_2"/>
    <property type="match status" value="1"/>
</dbReference>
<dbReference type="PANTHER" id="PTHR12877">
    <property type="entry name" value="RHO GUANINE NUCLEOTIDE EXCHANGE FACTOR"/>
    <property type="match status" value="1"/>
</dbReference>
<organism evidence="4 5">
    <name type="scientific">Trichoplax adhaerens</name>
    <name type="common">Trichoplax reptans</name>
    <dbReference type="NCBI Taxonomy" id="10228"/>
    <lineage>
        <taxon>Eukaryota</taxon>
        <taxon>Metazoa</taxon>
        <taxon>Placozoa</taxon>
        <taxon>Uniplacotomia</taxon>
        <taxon>Trichoplacea</taxon>
        <taxon>Trichoplacidae</taxon>
        <taxon>Trichoplax</taxon>
    </lineage>
</organism>
<dbReference type="CTD" id="6753579"/>
<dbReference type="KEGG" id="tad:TRIADDRAFT_56301"/>
<dbReference type="GO" id="GO:0005737">
    <property type="term" value="C:cytoplasm"/>
    <property type="evidence" value="ECO:0000318"/>
    <property type="project" value="GO_Central"/>
</dbReference>
<dbReference type="PhylomeDB" id="B3RXR4"/>
<dbReference type="InterPro" id="IPR039919">
    <property type="entry name" value="ARHGEF10/ARHGEF17"/>
</dbReference>
<proteinExistence type="predicted"/>
<dbReference type="GeneID" id="6753579"/>
<sequence>MQDKDSITIKSLNSNQLATEFFRDLTQLMPTNAVINRFIHHKMIDPLTASQWKIYNQDKIKRAIHPDQNQLFLVANKDKILAHFSKFLSILDHIGICAELQRRNLQERLDTLFFTQSQACTIKDNICDHTNGTATVHALNHHYPEYNIKDQTLKWTQQMIDSDENDYDSNDMLDDDEEDNNDRAFSDSEINQLEFTSYGVRYQHRLRSHTSPYGKNVKISRDDNEYLPWYDWEEEYEKATFYFYAKLANILLPGKNLQESTSKEVKLKERTRILHELSTENHTAGVTFQNFKLCSDDQNADRGRKSKWKIKSILTAINNKAKEKRQISVANTKNKAGRLLKKNHSLKRLRKHNKLRGRTQSIDNSEMTKHYTVIGHHISKQRHLSSFKALYLSFLEPQDVCIAATRTINVDNNWPNYSSLRSSNCTSTASSEDDLFAQQEIQQDRSIDNENQQYSQSDDSCSLKLEDQSVNFEQFLFTTKESDNQSTTVWLCTKQGYIVVVDFGDKKGKCQDRFRVCTSSLLSIAAIPKYNADELLSKEGDKHYQSVENHNIEKKLAQVSSKMDRHDAKQSILLSSNDIKARLQQPCMWIGSESGWLYIYECNSSHYQLLHSLSLKDSILSLHYNQDRVFVGLVSGTLIVFERDSSGNWKFDNHDAISLGIHTIAPILCIDSCSNTLWCSCGNMLHVIRLDNMQIEASMQCHARTKHYVTNLASVGNYWWITTRRSSIIRVIHQNTYQTIKEFDIADHIEGSVAKKDWICVTAMVAHHNCLWIGTNIGSVLRLPMPSVTSPEAVTNSAAESLQFAWLKLTRVCSLRHRSAVRLLLPAYIRQSVDCKIVKADQKHNINPMQTTDVTYLHRSDSNEEDFVNRVRNKKSSSSTKTEAVMFSCGEGIEVINNDLKK</sequence>
<dbReference type="GO" id="GO:0005085">
    <property type="term" value="F:guanyl-nucleotide exchange factor activity"/>
    <property type="evidence" value="ECO:0000318"/>
    <property type="project" value="GO_Central"/>
</dbReference>
<dbReference type="PANTHER" id="PTHR12877:SF15">
    <property type="entry name" value="RHO GUANINE NUCLEOTIDE EXCHANGE FACTOR 17"/>
    <property type="match status" value="1"/>
</dbReference>
<evidence type="ECO:0000256" key="1">
    <source>
        <dbReference type="ARBA" id="ARBA00022553"/>
    </source>
</evidence>
<evidence type="ECO:0000256" key="2">
    <source>
        <dbReference type="ARBA" id="ARBA00022658"/>
    </source>
</evidence>
<dbReference type="InterPro" id="IPR036322">
    <property type="entry name" value="WD40_repeat_dom_sf"/>
</dbReference>
<dbReference type="InParanoid" id="B3RXR4"/>
<feature type="region of interest" description="Disordered" evidence="3">
    <location>
        <begin position="166"/>
        <end position="186"/>
    </location>
</feature>